<proteinExistence type="predicted"/>
<evidence type="ECO:0000313" key="1">
    <source>
        <dbReference type="EMBL" id="GFT47968.1"/>
    </source>
</evidence>
<accession>A0A8X6P2H6</accession>
<dbReference type="Proteomes" id="UP000887013">
    <property type="component" value="Unassembled WGS sequence"/>
</dbReference>
<keyword evidence="2" id="KW-1185">Reference proteome</keyword>
<dbReference type="EMBL" id="BMAW01111437">
    <property type="protein sequence ID" value="GFT47968.1"/>
    <property type="molecule type" value="Genomic_DNA"/>
</dbReference>
<organism evidence="1 2">
    <name type="scientific">Nephila pilipes</name>
    <name type="common">Giant wood spider</name>
    <name type="synonym">Nephila maculata</name>
    <dbReference type="NCBI Taxonomy" id="299642"/>
    <lineage>
        <taxon>Eukaryota</taxon>
        <taxon>Metazoa</taxon>
        <taxon>Ecdysozoa</taxon>
        <taxon>Arthropoda</taxon>
        <taxon>Chelicerata</taxon>
        <taxon>Arachnida</taxon>
        <taxon>Araneae</taxon>
        <taxon>Araneomorphae</taxon>
        <taxon>Entelegynae</taxon>
        <taxon>Araneoidea</taxon>
        <taxon>Nephilidae</taxon>
        <taxon>Nephila</taxon>
    </lineage>
</organism>
<protein>
    <submittedName>
        <fullName evidence="1">Integrase_H2C2 domain-containing protein</fullName>
    </submittedName>
</protein>
<comment type="caution">
    <text evidence="1">The sequence shown here is derived from an EMBL/GenBank/DDBJ whole genome shotgun (WGS) entry which is preliminary data.</text>
</comment>
<dbReference type="InterPro" id="IPR036397">
    <property type="entry name" value="RNaseH_sf"/>
</dbReference>
<dbReference type="OrthoDB" id="6422254at2759"/>
<sequence length="195" mass="22780">MKRVQREHFETELDCTEKGEIISAASQICSLAPYLQDGLLYVKGRLEQSELMQEKKHLILLPRERFWITKGRQSVKSVLKSCLVCWKYSAKPARQQTGQLPKDRNFVASKGISWKFIPEWSPWRGGFLKRLMRGIKEPLRKMLWSALETLEELSTVLTERKSVISNRPITYDSDVLGEPRTLRPSHFLLPRHRET</sequence>
<dbReference type="GO" id="GO:0003676">
    <property type="term" value="F:nucleic acid binding"/>
    <property type="evidence" value="ECO:0007669"/>
    <property type="project" value="InterPro"/>
</dbReference>
<evidence type="ECO:0000313" key="2">
    <source>
        <dbReference type="Proteomes" id="UP000887013"/>
    </source>
</evidence>
<dbReference type="AlphaFoldDB" id="A0A8X6P2H6"/>
<dbReference type="Gene3D" id="3.30.420.10">
    <property type="entry name" value="Ribonuclease H-like superfamily/Ribonuclease H"/>
    <property type="match status" value="1"/>
</dbReference>
<gene>
    <name evidence="1" type="primary">AVEN_66881_1</name>
    <name evidence="1" type="ORF">NPIL_10711</name>
</gene>
<dbReference type="PANTHER" id="PTHR47331">
    <property type="entry name" value="PHD-TYPE DOMAIN-CONTAINING PROTEIN"/>
    <property type="match status" value="1"/>
</dbReference>
<reference evidence="1" key="1">
    <citation type="submission" date="2020-08" db="EMBL/GenBank/DDBJ databases">
        <title>Multicomponent nature underlies the extraordinary mechanical properties of spider dragline silk.</title>
        <authorList>
            <person name="Kono N."/>
            <person name="Nakamura H."/>
            <person name="Mori M."/>
            <person name="Yoshida Y."/>
            <person name="Ohtoshi R."/>
            <person name="Malay A.D."/>
            <person name="Moran D.A.P."/>
            <person name="Tomita M."/>
            <person name="Numata K."/>
            <person name="Arakawa K."/>
        </authorList>
    </citation>
    <scope>NUCLEOTIDE SEQUENCE</scope>
</reference>
<name>A0A8X6P2H6_NEPPI</name>